<reference evidence="3" key="2">
    <citation type="journal article" date="2014" name="ISME J.">
        <title>Microbial stratification in low pH oxic and suboxic macroscopic growths along an acid mine drainage.</title>
        <authorList>
            <person name="Mendez-Garcia C."/>
            <person name="Mesa V."/>
            <person name="Sprenger R.R."/>
            <person name="Richter M."/>
            <person name="Diez M.S."/>
            <person name="Solano J."/>
            <person name="Bargiela R."/>
            <person name="Golyshina O.V."/>
            <person name="Manteca A."/>
            <person name="Ramos J.L."/>
            <person name="Gallego J.R."/>
            <person name="Llorente I."/>
            <person name="Martins Dos Santos V.A."/>
            <person name="Jensen O.N."/>
            <person name="Pelaez A.I."/>
            <person name="Sanchez J."/>
            <person name="Ferrer M."/>
        </authorList>
    </citation>
    <scope>NUCLEOTIDE SEQUENCE</scope>
</reference>
<dbReference type="Gene3D" id="2.60.40.420">
    <property type="entry name" value="Cupredoxins - blue copper proteins"/>
    <property type="match status" value="1"/>
</dbReference>
<comment type="caution">
    <text evidence="3">The sequence shown here is derived from an EMBL/GenBank/DDBJ whole genome shotgun (WGS) entry which is preliminary data.</text>
</comment>
<dbReference type="InterPro" id="IPR006311">
    <property type="entry name" value="TAT_signal"/>
</dbReference>
<dbReference type="EMBL" id="AUZZ01010799">
    <property type="protein sequence ID" value="EQD28625.1"/>
    <property type="molecule type" value="Genomic_DNA"/>
</dbReference>
<name>T0ZFZ4_9ZZZZ</name>
<organism evidence="3">
    <name type="scientific">mine drainage metagenome</name>
    <dbReference type="NCBI Taxonomy" id="410659"/>
    <lineage>
        <taxon>unclassified sequences</taxon>
        <taxon>metagenomes</taxon>
        <taxon>ecological metagenomes</taxon>
    </lineage>
</organism>
<dbReference type="GO" id="GO:0005507">
    <property type="term" value="F:copper ion binding"/>
    <property type="evidence" value="ECO:0007669"/>
    <property type="project" value="InterPro"/>
</dbReference>
<protein>
    <submittedName>
        <fullName evidence="3">Copper resistance protein A</fullName>
    </submittedName>
</protein>
<dbReference type="PROSITE" id="PS51318">
    <property type="entry name" value="TAT"/>
    <property type="match status" value="1"/>
</dbReference>
<accession>T0ZFZ4</accession>
<feature type="compositionally biased region" description="Low complexity" evidence="1">
    <location>
        <begin position="147"/>
        <end position="166"/>
    </location>
</feature>
<evidence type="ECO:0000313" key="3">
    <source>
        <dbReference type="EMBL" id="EQD28625.1"/>
    </source>
</evidence>
<proteinExistence type="predicted"/>
<dbReference type="InterPro" id="IPR008972">
    <property type="entry name" value="Cupredoxin"/>
</dbReference>
<reference evidence="3" key="1">
    <citation type="submission" date="2013-08" db="EMBL/GenBank/DDBJ databases">
        <authorList>
            <person name="Mendez C."/>
            <person name="Richter M."/>
            <person name="Ferrer M."/>
            <person name="Sanchez J."/>
        </authorList>
    </citation>
    <scope>NUCLEOTIDE SEQUENCE</scope>
</reference>
<evidence type="ECO:0000256" key="1">
    <source>
        <dbReference type="SAM" id="MobiDB-lite"/>
    </source>
</evidence>
<feature type="region of interest" description="Disordered" evidence="1">
    <location>
        <begin position="147"/>
        <end position="202"/>
    </location>
</feature>
<dbReference type="SUPFAM" id="SSF49503">
    <property type="entry name" value="Cupredoxins"/>
    <property type="match status" value="1"/>
</dbReference>
<evidence type="ECO:0000259" key="2">
    <source>
        <dbReference type="Pfam" id="PF07732"/>
    </source>
</evidence>
<dbReference type="Pfam" id="PF07732">
    <property type="entry name" value="Cu-oxidase_3"/>
    <property type="match status" value="1"/>
</dbReference>
<sequence>MPRRALRGLSSRSGVAMSRILVPPDCPTVPDPARRRFVQGLALGAAALGVGLRPRFALAAPAATAYPAVLSGTEFDLTIGDMPVDFTGRAHPAIVVNRQLPAPILRWREGDTVTLRVRNTLPVTSSIHWHGILLPFQMDGVPGLSFPASRRARRSPTASRCARPAPTGTTRIRASRSSRAFTDRSWSRRATAPGSVPIATTW</sequence>
<feature type="domain" description="Plastocyanin-like" evidence="2">
    <location>
        <begin position="83"/>
        <end position="145"/>
    </location>
</feature>
<dbReference type="InterPro" id="IPR011707">
    <property type="entry name" value="Cu-oxidase-like_N"/>
</dbReference>
<dbReference type="AlphaFoldDB" id="T0ZFZ4"/>
<gene>
    <name evidence="3" type="ORF">B2A_14848</name>
</gene>